<dbReference type="OrthoDB" id="3048802at2759"/>
<accession>A0A8H5BG57</accession>
<comment type="caution">
    <text evidence="3">The sequence shown here is derived from an EMBL/GenBank/DDBJ whole genome shotgun (WGS) entry which is preliminary data.</text>
</comment>
<dbReference type="SMART" id="SM00739">
    <property type="entry name" value="KOW"/>
    <property type="match status" value="4"/>
</dbReference>
<reference evidence="3 4" key="1">
    <citation type="journal article" date="2020" name="ISME J.">
        <title>Uncovering the hidden diversity of litter-decomposition mechanisms in mushroom-forming fungi.</title>
        <authorList>
            <person name="Floudas D."/>
            <person name="Bentzer J."/>
            <person name="Ahren D."/>
            <person name="Johansson T."/>
            <person name="Persson P."/>
            <person name="Tunlid A."/>
        </authorList>
    </citation>
    <scope>NUCLEOTIDE SEQUENCE [LARGE SCALE GENOMIC DNA]</scope>
    <source>
        <strain evidence="3 4">CBS 101986</strain>
    </source>
</reference>
<dbReference type="AlphaFoldDB" id="A0A8H5BG57"/>
<evidence type="ECO:0000313" key="3">
    <source>
        <dbReference type="EMBL" id="KAF5322665.1"/>
    </source>
</evidence>
<feature type="compositionally biased region" description="Low complexity" evidence="1">
    <location>
        <begin position="205"/>
        <end position="216"/>
    </location>
</feature>
<evidence type="ECO:0000256" key="1">
    <source>
        <dbReference type="SAM" id="MobiDB-lite"/>
    </source>
</evidence>
<feature type="region of interest" description="Disordered" evidence="1">
    <location>
        <begin position="1"/>
        <end position="30"/>
    </location>
</feature>
<name>A0A8H5BG57_9AGAR</name>
<dbReference type="InterPro" id="IPR005824">
    <property type="entry name" value="KOW"/>
</dbReference>
<feature type="domain" description="KOW" evidence="2">
    <location>
        <begin position="654"/>
        <end position="681"/>
    </location>
</feature>
<feature type="compositionally biased region" description="Polar residues" evidence="1">
    <location>
        <begin position="975"/>
        <end position="987"/>
    </location>
</feature>
<dbReference type="SUPFAM" id="SSF50104">
    <property type="entry name" value="Translation proteins SH3-like domain"/>
    <property type="match status" value="2"/>
</dbReference>
<gene>
    <name evidence="3" type="ORF">D9619_002218</name>
</gene>
<feature type="domain" description="KOW" evidence="2">
    <location>
        <begin position="725"/>
        <end position="752"/>
    </location>
</feature>
<feature type="domain" description="KOW" evidence="2">
    <location>
        <begin position="541"/>
        <end position="569"/>
    </location>
</feature>
<protein>
    <recommendedName>
        <fullName evidence="2">KOW domain-containing protein</fullName>
    </recommendedName>
</protein>
<sequence>MAPGNSTGVVDQSASSLCSPSFGYTASSESSQLKRACSPTLEYVDNPPPLKKGKVEARKSEVKAPPYKPIKLYFAPTVEDFTTHDLDAELKVTVPQTADEKTYSDRPANLELGPSHPNGSGETVVGRGSGQSLNPVSDSEHGVAHTAQKPDSGARATHPSHSMEVDSDLDDPNVSQDEAESEGHKTPAPNREPEVQNAGRLAFGSVSRSPRSSSMSLHATMSTLTPFLSTPGLEDRQNPDVNVKSKHKPTFIDDEAAVDYDESGDDGDNEDDFLLRGEDDADDDFDMGLHARVNALLRAEDMEVEDEEEEQEDDDDDDHIVVLSPNEGGSRSATFREDHPGRIYIELEPGPAFRDGKEEAKQIAARISLNMLKPTRAIRFIPCPNASALLRVDGKVWRPGMWARICGPKLYRGDIGFIFSRSSTTTDKKSTWVAVVPQINIHGTSKHHLSESRRPPARPLDFKEMKHYLSVGVEYGQDFIFHDQTFNYSGYLLFRIQDIELYPPNPFPPVPLLEEFDRFLRLPVLSKEKWEEHRLRVSQQRIGAHDRVKIRNSGQFQGLIGVVLNVSNNEAEIYLPDKEDTVVVGITNIQAELQYGDYVCITHGEHQGKQGYITNIEGEWVDVTNPKESFEICVFAVDVEFYTPPPVINLQAHAFEVGDEIRVKGGPHQAKIGIVRAIHDGWLVVTTNLNADPIDVFYKDATHTTDPKTNTILDAAKKAQIDIYSEYCGRYTLVTTGPFKGYRGLVKTSHPDGLLGLQLDTRREQLTHFAFDEILVQEDKLALPLPPPISPFSAEPSSVVPEKRPIAILFPDVNVAATPTWRPRYKALLLTSVSPEAAVSRNLNDRYAHLPVPTWLLSGEFVPHRVRLIEVNGNGPLLEYFTPTEDNSQVIVRDHCTMRTIPVEDLRHMPPEKPLDIVVPITGEYQGKTMKVKDFGHDECTLTVFGAKRIQIKNYQHPRWAGNTKQPQHSRRSATVKTNTHGTSASASAEVDDGATFALDVDVDVALAALHDTSPPPVSTFALAGPATDISAHRAFSFPGVRGLRLPAPG</sequence>
<feature type="compositionally biased region" description="Polar residues" evidence="1">
    <location>
        <begin position="217"/>
        <end position="228"/>
    </location>
</feature>
<dbReference type="EMBL" id="JAACJJ010000028">
    <property type="protein sequence ID" value="KAF5322665.1"/>
    <property type="molecule type" value="Genomic_DNA"/>
</dbReference>
<feature type="region of interest" description="Disordered" evidence="1">
    <location>
        <begin position="91"/>
        <end position="246"/>
    </location>
</feature>
<evidence type="ECO:0000313" key="4">
    <source>
        <dbReference type="Proteomes" id="UP000567179"/>
    </source>
</evidence>
<feature type="region of interest" description="Disordered" evidence="1">
    <location>
        <begin position="957"/>
        <end position="988"/>
    </location>
</feature>
<evidence type="ECO:0000259" key="2">
    <source>
        <dbReference type="SMART" id="SM00739"/>
    </source>
</evidence>
<feature type="domain" description="KOW" evidence="2">
    <location>
        <begin position="592"/>
        <end position="619"/>
    </location>
</feature>
<dbReference type="Proteomes" id="UP000567179">
    <property type="component" value="Unassembled WGS sequence"/>
</dbReference>
<feature type="compositionally biased region" description="Acidic residues" evidence="1">
    <location>
        <begin position="302"/>
        <end position="318"/>
    </location>
</feature>
<feature type="region of interest" description="Disordered" evidence="1">
    <location>
        <begin position="300"/>
        <end position="335"/>
    </location>
</feature>
<organism evidence="3 4">
    <name type="scientific">Psilocybe cf. subviscida</name>
    <dbReference type="NCBI Taxonomy" id="2480587"/>
    <lineage>
        <taxon>Eukaryota</taxon>
        <taxon>Fungi</taxon>
        <taxon>Dikarya</taxon>
        <taxon>Basidiomycota</taxon>
        <taxon>Agaricomycotina</taxon>
        <taxon>Agaricomycetes</taxon>
        <taxon>Agaricomycetidae</taxon>
        <taxon>Agaricales</taxon>
        <taxon>Agaricineae</taxon>
        <taxon>Strophariaceae</taxon>
        <taxon>Psilocybe</taxon>
    </lineage>
</organism>
<dbReference type="InterPro" id="IPR008991">
    <property type="entry name" value="Translation_prot_SH3-like_sf"/>
</dbReference>
<proteinExistence type="predicted"/>
<keyword evidence="4" id="KW-1185">Reference proteome</keyword>